<gene>
    <name evidence="1" type="ORF">NLK58_05815</name>
</gene>
<protein>
    <submittedName>
        <fullName evidence="1">Uncharacterized protein</fullName>
    </submittedName>
</protein>
<keyword evidence="2" id="KW-1185">Reference proteome</keyword>
<dbReference type="Proteomes" id="UP001475781">
    <property type="component" value="Chromosome"/>
</dbReference>
<dbReference type="RefSeq" id="WP_341582264.1">
    <property type="nucleotide sequence ID" value="NZ_CP101118.1"/>
</dbReference>
<evidence type="ECO:0000313" key="2">
    <source>
        <dbReference type="Proteomes" id="UP001475781"/>
    </source>
</evidence>
<reference evidence="1 2" key="1">
    <citation type="submission" date="2022-07" db="EMBL/GenBank/DDBJ databases">
        <title>A copper resistant bacterium isolated from sediment samples of deep sea hydrothermal areas.</title>
        <authorList>
            <person name="Zeng X."/>
        </authorList>
    </citation>
    <scope>NUCLEOTIDE SEQUENCE [LARGE SCALE GENOMIC DNA]</scope>
    <source>
        <strain evidence="2">CuT 6</strain>
    </source>
</reference>
<accession>A0ABZ2W4P6</accession>
<name>A0ABZ2W4P6_9GAMM</name>
<evidence type="ECO:0000313" key="1">
    <source>
        <dbReference type="EMBL" id="WZF89713.1"/>
    </source>
</evidence>
<organism evidence="1 2">
    <name type="scientific">Marinobacter metalliresistant</name>
    <dbReference type="NCBI Taxonomy" id="2961995"/>
    <lineage>
        <taxon>Bacteria</taxon>
        <taxon>Pseudomonadati</taxon>
        <taxon>Pseudomonadota</taxon>
        <taxon>Gammaproteobacteria</taxon>
        <taxon>Pseudomonadales</taxon>
        <taxon>Marinobacteraceae</taxon>
        <taxon>Marinobacter</taxon>
    </lineage>
</organism>
<proteinExistence type="predicted"/>
<sequence length="335" mass="37952">MPTEPIASYQLKVTLSGAMEDMAHPEHIAVREWCGEWFDPDFADLEQINADLAERDDRFPEDPEHGAPPASDFQGLSPAQVHELLQNPLNCPSVFNPLFDAGSVNELLDTAPIIRMARVLVEAMKNKGIRLTGKGNLPLKHVKAMVEAGGESMVAPMARYSPIRSEEHVLAVILTRVLLEIAGYTKKQKGVLSLKKTAEARLEKKGWLMVYRDLLSTAFSRLSWASMDHYDGLDEIQYTAPFCFWLLSEKGEQWRPVDDYLEDMLKAFPRLPLAAYPVVYMSDEEQARSALRSRMLTLYQLLGLIELDPEHARLRDEGEQRMRRTALFEGMFVGM</sequence>
<dbReference type="EMBL" id="CP101118">
    <property type="protein sequence ID" value="WZF89713.1"/>
    <property type="molecule type" value="Genomic_DNA"/>
</dbReference>